<accession>A0ABX3ER63</accession>
<feature type="compositionally biased region" description="Polar residues" evidence="1">
    <location>
        <begin position="60"/>
        <end position="69"/>
    </location>
</feature>
<evidence type="ECO:0000256" key="1">
    <source>
        <dbReference type="SAM" id="MobiDB-lite"/>
    </source>
</evidence>
<dbReference type="EMBL" id="LVWI01000030">
    <property type="protein sequence ID" value="OKP88515.1"/>
    <property type="molecule type" value="Genomic_DNA"/>
</dbReference>
<organism evidence="3 4">
    <name type="scientific">Paenibacillus helianthi</name>
    <dbReference type="NCBI Taxonomy" id="1349432"/>
    <lineage>
        <taxon>Bacteria</taxon>
        <taxon>Bacillati</taxon>
        <taxon>Bacillota</taxon>
        <taxon>Bacilli</taxon>
        <taxon>Bacillales</taxon>
        <taxon>Paenibacillaceae</taxon>
        <taxon>Paenibacillus</taxon>
    </lineage>
</organism>
<feature type="region of interest" description="Disordered" evidence="1">
    <location>
        <begin position="60"/>
        <end position="83"/>
    </location>
</feature>
<name>A0ABX3ER63_9BACL</name>
<dbReference type="Proteomes" id="UP000186058">
    <property type="component" value="Unassembled WGS sequence"/>
</dbReference>
<feature type="signal peptide" evidence="2">
    <location>
        <begin position="1"/>
        <end position="23"/>
    </location>
</feature>
<sequence>MKKIGLGIIALVLVMGIGTSVYAASNDDGQSWFENMLPFAKQMHPDLTDSQVKDMVNHCRSGQGTNTSGMMDRTSGRGGMMNF</sequence>
<gene>
    <name evidence="3" type="ORF">A3844_07390</name>
</gene>
<evidence type="ECO:0000313" key="3">
    <source>
        <dbReference type="EMBL" id="OKP88515.1"/>
    </source>
</evidence>
<keyword evidence="2" id="KW-0732">Signal</keyword>
<reference evidence="3 4" key="1">
    <citation type="submission" date="2016-03" db="EMBL/GenBank/DDBJ databases">
        <authorList>
            <person name="Sant'Anna F.H."/>
            <person name="Ambrosini A."/>
            <person name="Souza R."/>
            <person name="Bach E."/>
            <person name="Fernandes G."/>
            <person name="Balsanelli E."/>
            <person name="Baura V.A."/>
            <person name="Souza E.M."/>
            <person name="Passaglia L."/>
        </authorList>
    </citation>
    <scope>NUCLEOTIDE SEQUENCE [LARGE SCALE GENOMIC DNA]</scope>
    <source>
        <strain evidence="3 4">P26E</strain>
    </source>
</reference>
<proteinExistence type="predicted"/>
<dbReference type="RefSeq" id="WP_074100599.1">
    <property type="nucleotide sequence ID" value="NZ_LVWI01000030.1"/>
</dbReference>
<evidence type="ECO:0000256" key="2">
    <source>
        <dbReference type="SAM" id="SignalP"/>
    </source>
</evidence>
<comment type="caution">
    <text evidence="3">The sequence shown here is derived from an EMBL/GenBank/DDBJ whole genome shotgun (WGS) entry which is preliminary data.</text>
</comment>
<protein>
    <submittedName>
        <fullName evidence="3">FAD/FMN-containing dehydrogenase</fullName>
    </submittedName>
</protein>
<evidence type="ECO:0000313" key="4">
    <source>
        <dbReference type="Proteomes" id="UP000186058"/>
    </source>
</evidence>
<keyword evidence="4" id="KW-1185">Reference proteome</keyword>
<feature type="chain" id="PRO_5045343187" evidence="2">
    <location>
        <begin position="24"/>
        <end position="83"/>
    </location>
</feature>